<organism evidence="10 11">
    <name type="scientific">Catenovulum agarivorans DS-2</name>
    <dbReference type="NCBI Taxonomy" id="1328313"/>
    <lineage>
        <taxon>Bacteria</taxon>
        <taxon>Pseudomonadati</taxon>
        <taxon>Pseudomonadota</taxon>
        <taxon>Gammaproteobacteria</taxon>
        <taxon>Alteromonadales</taxon>
        <taxon>Alteromonadaceae</taxon>
        <taxon>Catenovulum</taxon>
    </lineage>
</organism>
<dbReference type="InterPro" id="IPR019797">
    <property type="entry name" value="Glutamate_5-kinase_CS"/>
</dbReference>
<dbReference type="RefSeq" id="WP_035013264.1">
    <property type="nucleotide sequence ID" value="NZ_ARZY01000004.1"/>
</dbReference>
<comment type="pathway">
    <text evidence="8">Amino-acid biosynthesis; L-proline biosynthesis; L-glutamate 5-semialdehyde from L-glutamate: step 1/2.</text>
</comment>
<dbReference type="PATRIC" id="fig|1328313.3.peg.736"/>
<dbReference type="NCBIfam" id="TIGR01027">
    <property type="entry name" value="proB"/>
    <property type="match status" value="1"/>
</dbReference>
<dbReference type="Proteomes" id="UP000019276">
    <property type="component" value="Unassembled WGS sequence"/>
</dbReference>
<dbReference type="PANTHER" id="PTHR43654:SF1">
    <property type="entry name" value="ISOPENTENYL PHOSPHATE KINASE"/>
    <property type="match status" value="1"/>
</dbReference>
<evidence type="ECO:0000313" key="10">
    <source>
        <dbReference type="EMBL" id="EWH11553.1"/>
    </source>
</evidence>
<feature type="binding site" evidence="8">
    <location>
        <position position="135"/>
    </location>
    <ligand>
        <name>substrate</name>
    </ligand>
</feature>
<proteinExistence type="inferred from homology"/>
<dbReference type="GO" id="GO:0005524">
    <property type="term" value="F:ATP binding"/>
    <property type="evidence" value="ECO:0007669"/>
    <property type="project" value="UniProtKB-KW"/>
</dbReference>
<dbReference type="FunFam" id="3.40.1160.10:FF:000018">
    <property type="entry name" value="Glutamate 5-kinase"/>
    <property type="match status" value="1"/>
</dbReference>
<dbReference type="SUPFAM" id="SSF53633">
    <property type="entry name" value="Carbamate kinase-like"/>
    <property type="match status" value="1"/>
</dbReference>
<feature type="binding site" evidence="8">
    <location>
        <begin position="209"/>
        <end position="215"/>
    </location>
    <ligand>
        <name>ATP</name>
        <dbReference type="ChEBI" id="CHEBI:30616"/>
    </ligand>
</feature>
<evidence type="ECO:0000256" key="1">
    <source>
        <dbReference type="ARBA" id="ARBA00022490"/>
    </source>
</evidence>
<dbReference type="GO" id="GO:0005829">
    <property type="term" value="C:cytosol"/>
    <property type="evidence" value="ECO:0007669"/>
    <property type="project" value="TreeGrafter"/>
</dbReference>
<dbReference type="InterPro" id="IPR002478">
    <property type="entry name" value="PUA"/>
</dbReference>
<evidence type="ECO:0000256" key="7">
    <source>
        <dbReference type="ARBA" id="ARBA00022840"/>
    </source>
</evidence>
<comment type="similarity">
    <text evidence="8">Belongs to the glutamate 5-kinase family.</text>
</comment>
<evidence type="ECO:0000256" key="6">
    <source>
        <dbReference type="ARBA" id="ARBA00022777"/>
    </source>
</evidence>
<dbReference type="SMART" id="SM00359">
    <property type="entry name" value="PUA"/>
    <property type="match status" value="1"/>
</dbReference>
<dbReference type="OrthoDB" id="9804434at2"/>
<feature type="binding site" evidence="8">
    <location>
        <begin position="167"/>
        <end position="168"/>
    </location>
    <ligand>
        <name>ATP</name>
        <dbReference type="ChEBI" id="CHEBI:30616"/>
    </ligand>
</feature>
<dbReference type="UniPathway" id="UPA00098">
    <property type="reaction ID" value="UER00359"/>
</dbReference>
<dbReference type="InterPro" id="IPR036974">
    <property type="entry name" value="PUA_sf"/>
</dbReference>
<keyword evidence="6 8" id="KW-0418">Kinase</keyword>
<dbReference type="InterPro" id="IPR041739">
    <property type="entry name" value="G5K_ProB"/>
</dbReference>
<dbReference type="PANTHER" id="PTHR43654">
    <property type="entry name" value="GLUTAMATE 5-KINASE"/>
    <property type="match status" value="1"/>
</dbReference>
<gene>
    <name evidence="8" type="primary">proB</name>
    <name evidence="10" type="ORF">DS2_03555</name>
</gene>
<dbReference type="InterPro" id="IPR005715">
    <property type="entry name" value="Glu_5kinase/COase_Synthase"/>
</dbReference>
<dbReference type="PROSITE" id="PS00902">
    <property type="entry name" value="GLUTAMATE_5_KINASE"/>
    <property type="match status" value="1"/>
</dbReference>
<dbReference type="GO" id="GO:0003723">
    <property type="term" value="F:RNA binding"/>
    <property type="evidence" value="ECO:0007669"/>
    <property type="project" value="InterPro"/>
</dbReference>
<sequence length="366" mass="39797">MSWFDWQRAVIKVGSALIAPEGKGCSGQYLLPIARYISECRTQGKEIVLVSSGSVAAGRDLVAHKEIPSIAEKQAMAAVGQTRMMANWARFFDFPCAQILLTHDDLADRRRYVNIKNTIRELLNNGILPIVNENDTVATQELKVGDNDNLAALVSQVSDADMMMICSDIDGLFTADPRSNPDAELIATVESITPEIYGLAGGTTNKIATGGMRTKIEAAEKATVNGVHTLIVNGTKGQVFDRLLQQQPQGTWFKRQASPIKARKHWLQYTLKAQGSIIVDNGAANALSNKGASLLSIGIKDVDGVFNKGDAVYIKDLEGAKLAKGICQYSDLELNKIKGLQSQKIIQVLGYCPSDVIIHRDDLVIL</sequence>
<dbReference type="InterPro" id="IPR011529">
    <property type="entry name" value="Glu_5kinase"/>
</dbReference>
<protein>
    <recommendedName>
        <fullName evidence="8">Glutamate 5-kinase</fullName>
        <ecNumber evidence="8">2.7.2.11</ecNumber>
    </recommendedName>
    <alternativeName>
        <fullName evidence="8">Gamma-glutamyl kinase</fullName>
        <shortName evidence="8">GK</shortName>
    </alternativeName>
</protein>
<comment type="catalytic activity">
    <reaction evidence="8">
        <text>L-glutamate + ATP = L-glutamyl 5-phosphate + ADP</text>
        <dbReference type="Rhea" id="RHEA:14877"/>
        <dbReference type="ChEBI" id="CHEBI:29985"/>
        <dbReference type="ChEBI" id="CHEBI:30616"/>
        <dbReference type="ChEBI" id="CHEBI:58274"/>
        <dbReference type="ChEBI" id="CHEBI:456216"/>
        <dbReference type="EC" id="2.7.2.11"/>
    </reaction>
</comment>
<evidence type="ECO:0000256" key="2">
    <source>
        <dbReference type="ARBA" id="ARBA00022605"/>
    </source>
</evidence>
<dbReference type="EC" id="2.7.2.11" evidence="8"/>
<dbReference type="Gene3D" id="2.30.130.10">
    <property type="entry name" value="PUA domain"/>
    <property type="match status" value="1"/>
</dbReference>
<dbReference type="PRINTS" id="PR00474">
    <property type="entry name" value="GLU5KINASE"/>
</dbReference>
<dbReference type="Pfam" id="PF01472">
    <property type="entry name" value="PUA"/>
    <property type="match status" value="1"/>
</dbReference>
<evidence type="ECO:0000256" key="8">
    <source>
        <dbReference type="HAMAP-Rule" id="MF_00456"/>
    </source>
</evidence>
<dbReference type="eggNOG" id="COG0263">
    <property type="taxonomic scope" value="Bacteria"/>
</dbReference>
<dbReference type="GO" id="GO:0004349">
    <property type="term" value="F:glutamate 5-kinase activity"/>
    <property type="evidence" value="ECO:0007669"/>
    <property type="project" value="UniProtKB-UniRule"/>
</dbReference>
<dbReference type="Pfam" id="PF00696">
    <property type="entry name" value="AA_kinase"/>
    <property type="match status" value="1"/>
</dbReference>
<reference evidence="10 11" key="1">
    <citation type="journal article" date="2014" name="Genome Announc.">
        <title>Draft Genome Sequence of the Agar-Degrading Bacterium Catenovulum sp. Strain DS-2, Isolated from Intestines of Haliotis diversicolor.</title>
        <authorList>
            <person name="Shan D."/>
            <person name="Li X."/>
            <person name="Gu Z."/>
            <person name="Wei G."/>
            <person name="Gao Z."/>
            <person name="Shao Z."/>
        </authorList>
    </citation>
    <scope>NUCLEOTIDE SEQUENCE [LARGE SCALE GENOMIC DNA]</scope>
    <source>
        <strain evidence="10 11">DS-2</strain>
    </source>
</reference>
<comment type="subcellular location">
    <subcellularLocation>
        <location evidence="8">Cytoplasm</location>
    </subcellularLocation>
</comment>
<dbReference type="GO" id="GO:0055129">
    <property type="term" value="P:L-proline biosynthetic process"/>
    <property type="evidence" value="ECO:0007669"/>
    <property type="project" value="UniProtKB-UniRule"/>
</dbReference>
<keyword evidence="11" id="KW-1185">Reference proteome</keyword>
<evidence type="ECO:0000256" key="3">
    <source>
        <dbReference type="ARBA" id="ARBA00022650"/>
    </source>
</evidence>
<keyword evidence="5 8" id="KW-0547">Nucleotide-binding</keyword>
<keyword evidence="2 8" id="KW-0028">Amino-acid biosynthesis</keyword>
<evidence type="ECO:0000256" key="5">
    <source>
        <dbReference type="ARBA" id="ARBA00022741"/>
    </source>
</evidence>
<feature type="domain" description="PUA" evidence="9">
    <location>
        <begin position="275"/>
        <end position="358"/>
    </location>
</feature>
<dbReference type="InterPro" id="IPR001057">
    <property type="entry name" value="Glu/AcGlu_kinase"/>
</dbReference>
<dbReference type="CDD" id="cd21157">
    <property type="entry name" value="PUA_G5K"/>
    <property type="match status" value="1"/>
</dbReference>
<evidence type="ECO:0000313" key="11">
    <source>
        <dbReference type="Proteomes" id="UP000019276"/>
    </source>
</evidence>
<feature type="binding site" evidence="8">
    <location>
        <position position="52"/>
    </location>
    <ligand>
        <name>substrate</name>
    </ligand>
</feature>
<dbReference type="PROSITE" id="PS50890">
    <property type="entry name" value="PUA"/>
    <property type="match status" value="1"/>
</dbReference>
<dbReference type="EMBL" id="ARZY01000004">
    <property type="protein sequence ID" value="EWH11553.1"/>
    <property type="molecule type" value="Genomic_DNA"/>
</dbReference>
<evidence type="ECO:0000259" key="9">
    <source>
        <dbReference type="SMART" id="SM00359"/>
    </source>
</evidence>
<accession>W7QUY3</accession>
<dbReference type="AlphaFoldDB" id="W7QUY3"/>
<comment type="function">
    <text evidence="8">Catalyzes the transfer of a phosphate group to glutamate to form L-glutamate 5-phosphate.</text>
</comment>
<comment type="caution">
    <text evidence="10">The sequence shown here is derived from an EMBL/GenBank/DDBJ whole genome shotgun (WGS) entry which is preliminary data.</text>
</comment>
<feature type="binding site" evidence="8">
    <location>
        <position position="147"/>
    </location>
    <ligand>
        <name>substrate</name>
    </ligand>
</feature>
<dbReference type="Gene3D" id="3.40.1160.10">
    <property type="entry name" value="Acetylglutamate kinase-like"/>
    <property type="match status" value="1"/>
</dbReference>
<dbReference type="PIRSF" id="PIRSF000729">
    <property type="entry name" value="GK"/>
    <property type="match status" value="1"/>
</dbReference>
<dbReference type="InterPro" id="IPR036393">
    <property type="entry name" value="AceGlu_kinase-like_sf"/>
</dbReference>
<evidence type="ECO:0000256" key="4">
    <source>
        <dbReference type="ARBA" id="ARBA00022679"/>
    </source>
</evidence>
<dbReference type="HAMAP" id="MF_00456">
    <property type="entry name" value="ProB"/>
    <property type="match status" value="1"/>
</dbReference>
<keyword evidence="3 8" id="KW-0641">Proline biosynthesis</keyword>
<keyword evidence="4 8" id="KW-0808">Transferase</keyword>
<dbReference type="CDD" id="cd04242">
    <property type="entry name" value="AAK_G5K_ProB"/>
    <property type="match status" value="1"/>
</dbReference>
<dbReference type="InterPro" id="IPR001048">
    <property type="entry name" value="Asp/Glu/Uridylate_kinase"/>
</dbReference>
<keyword evidence="7 8" id="KW-0067">ATP-binding</keyword>
<dbReference type="InterPro" id="IPR015947">
    <property type="entry name" value="PUA-like_sf"/>
</dbReference>
<feature type="binding site" evidence="8">
    <location>
        <position position="12"/>
    </location>
    <ligand>
        <name>ATP</name>
        <dbReference type="ChEBI" id="CHEBI:30616"/>
    </ligand>
</feature>
<dbReference type="STRING" id="1328313.DS2_03555"/>
<dbReference type="FunFam" id="2.30.130.10:FF:000007">
    <property type="entry name" value="Glutamate 5-kinase"/>
    <property type="match status" value="1"/>
</dbReference>
<name>W7QUY3_9ALTE</name>
<dbReference type="SUPFAM" id="SSF88697">
    <property type="entry name" value="PUA domain-like"/>
    <property type="match status" value="1"/>
</dbReference>
<keyword evidence="1 8" id="KW-0963">Cytoplasm</keyword>